<feature type="transmembrane region" description="Helical" evidence="10">
    <location>
        <begin position="429"/>
        <end position="450"/>
    </location>
</feature>
<dbReference type="GO" id="GO:0005351">
    <property type="term" value="F:carbohydrate:proton symporter activity"/>
    <property type="evidence" value="ECO:0007669"/>
    <property type="project" value="TreeGrafter"/>
</dbReference>
<evidence type="ECO:0000256" key="5">
    <source>
        <dbReference type="ARBA" id="ARBA00022989"/>
    </source>
</evidence>
<keyword evidence="3 8" id="KW-0813">Transport</keyword>
<feature type="transmembrane region" description="Helical" evidence="10">
    <location>
        <begin position="462"/>
        <end position="479"/>
    </location>
</feature>
<dbReference type="PROSITE" id="PS00216">
    <property type="entry name" value="SUGAR_TRANSPORT_1"/>
    <property type="match status" value="1"/>
</dbReference>
<feature type="region of interest" description="Disordered" evidence="9">
    <location>
        <begin position="1"/>
        <end position="34"/>
    </location>
</feature>
<dbReference type="Proteomes" id="UP000812966">
    <property type="component" value="Unassembled WGS sequence"/>
</dbReference>
<dbReference type="InterPro" id="IPR036259">
    <property type="entry name" value="MFS_trans_sf"/>
</dbReference>
<evidence type="ECO:0000313" key="13">
    <source>
        <dbReference type="Proteomes" id="UP000812966"/>
    </source>
</evidence>
<organism evidence="12 13">
    <name type="scientific">Filobasidium floriforme</name>
    <dbReference type="NCBI Taxonomy" id="5210"/>
    <lineage>
        <taxon>Eukaryota</taxon>
        <taxon>Fungi</taxon>
        <taxon>Dikarya</taxon>
        <taxon>Basidiomycota</taxon>
        <taxon>Agaricomycotina</taxon>
        <taxon>Tremellomycetes</taxon>
        <taxon>Filobasidiales</taxon>
        <taxon>Filobasidiaceae</taxon>
        <taxon>Filobasidium</taxon>
    </lineage>
</organism>
<keyword evidence="13" id="KW-1185">Reference proteome</keyword>
<evidence type="ECO:0000256" key="1">
    <source>
        <dbReference type="ARBA" id="ARBA00004141"/>
    </source>
</evidence>
<dbReference type="InterPro" id="IPR020846">
    <property type="entry name" value="MFS_dom"/>
</dbReference>
<evidence type="ECO:0000256" key="6">
    <source>
        <dbReference type="ARBA" id="ARBA00023136"/>
    </source>
</evidence>
<feature type="transmembrane region" description="Helical" evidence="10">
    <location>
        <begin position="362"/>
        <end position="382"/>
    </location>
</feature>
<evidence type="ECO:0000256" key="8">
    <source>
        <dbReference type="RuleBase" id="RU003346"/>
    </source>
</evidence>
<feature type="transmembrane region" description="Helical" evidence="10">
    <location>
        <begin position="204"/>
        <end position="228"/>
    </location>
</feature>
<dbReference type="InterPro" id="IPR003663">
    <property type="entry name" value="Sugar/inositol_transpt"/>
</dbReference>
<evidence type="ECO:0000256" key="9">
    <source>
        <dbReference type="SAM" id="MobiDB-lite"/>
    </source>
</evidence>
<dbReference type="InterPro" id="IPR005828">
    <property type="entry name" value="MFS_sugar_transport-like"/>
</dbReference>
<evidence type="ECO:0000313" key="12">
    <source>
        <dbReference type="EMBL" id="KAG7528371.1"/>
    </source>
</evidence>
<feature type="transmembrane region" description="Helical" evidence="10">
    <location>
        <begin position="145"/>
        <end position="163"/>
    </location>
</feature>
<keyword evidence="4 10" id="KW-0812">Transmembrane</keyword>
<comment type="subcellular location">
    <subcellularLocation>
        <location evidence="1">Membrane</location>
        <topology evidence="1">Multi-pass membrane protein</topology>
    </subcellularLocation>
</comment>
<dbReference type="GO" id="GO:0016020">
    <property type="term" value="C:membrane"/>
    <property type="evidence" value="ECO:0007669"/>
    <property type="project" value="UniProtKB-SubCell"/>
</dbReference>
<sequence>MEKDYHLSNSKTDEAEHLESAAPQLHHQNNTDNEAYKSYHGEGKVKEVANAALAKALSEETIPKFSRESLHLYLMCFTTFLCAIANGYDGSLMTGLIAMEQFQNVFHSGTTGSTVSVIFSMYTVGSMVAAPFAAIISDRFGRRKGMFAGAAVIIIGAVIATTSKHIAQIVVARLILGAGVQICTVSAPAYCIEVSPPHMRGKMTGIYNCGYFGGAIPAAAITFGTSYIQSNLAWQLPLIFQCFAAIFVMIFVFFIPDSPRWLMSQGRTEEAHAFLVKYHGNNNPQSALVKLELEEMMEGIRQDGIDKVWWDYRPLFLSHNGRWRMAQVLMISIFGQFSGNGLGELQTVIYNNLGYTKVATQLALNLANSVCSAIGAVTAAFLTDRMPRRKVLVPGTFACAVFLAINAGLSAALAKDTTNVKLSQGALAAYYFFNIIFSFTYTPLQGVIPAEALETTMRAKGLALSGVLVSAVGFINQFAGPIALGNIGYKYTYIFVGWDCVETAAWYFFGVESQGRTLEQLEWVYNQKNPVKASLKADKVAVAADGHIIEEL</sequence>
<evidence type="ECO:0000256" key="10">
    <source>
        <dbReference type="SAM" id="Phobius"/>
    </source>
</evidence>
<comment type="similarity">
    <text evidence="2 8">Belongs to the major facilitator superfamily. Sugar transporter (TC 2.A.1.1) family.</text>
</comment>
<dbReference type="PROSITE" id="PS50850">
    <property type="entry name" value="MFS"/>
    <property type="match status" value="1"/>
</dbReference>
<protein>
    <recommendedName>
        <fullName evidence="11">Major facilitator superfamily (MFS) profile domain-containing protein</fullName>
    </recommendedName>
</protein>
<dbReference type="FunFam" id="1.20.1250.20:FF:000217">
    <property type="entry name" value="MFS lactose permease, putative"/>
    <property type="match status" value="1"/>
</dbReference>
<feature type="transmembrane region" description="Helical" evidence="10">
    <location>
        <begin position="169"/>
        <end position="192"/>
    </location>
</feature>
<comment type="catalytic activity">
    <reaction evidence="7">
        <text>myo-inositol(out) + H(+)(out) = myo-inositol(in) + H(+)(in)</text>
        <dbReference type="Rhea" id="RHEA:60364"/>
        <dbReference type="ChEBI" id="CHEBI:15378"/>
        <dbReference type="ChEBI" id="CHEBI:17268"/>
    </reaction>
</comment>
<gene>
    <name evidence="12" type="ORF">FFLO_06211</name>
</gene>
<feature type="transmembrane region" description="Helical" evidence="10">
    <location>
        <begin position="72"/>
        <end position="97"/>
    </location>
</feature>
<evidence type="ECO:0000256" key="3">
    <source>
        <dbReference type="ARBA" id="ARBA00022448"/>
    </source>
</evidence>
<proteinExistence type="inferred from homology"/>
<dbReference type="NCBIfam" id="TIGR00879">
    <property type="entry name" value="SP"/>
    <property type="match status" value="1"/>
</dbReference>
<evidence type="ECO:0000259" key="11">
    <source>
        <dbReference type="PROSITE" id="PS50850"/>
    </source>
</evidence>
<dbReference type="EMBL" id="JABELV010000188">
    <property type="protein sequence ID" value="KAG7528371.1"/>
    <property type="molecule type" value="Genomic_DNA"/>
</dbReference>
<dbReference type="InterPro" id="IPR050360">
    <property type="entry name" value="MFS_Sugar_Transporters"/>
</dbReference>
<comment type="caution">
    <text evidence="12">The sequence shown here is derived from an EMBL/GenBank/DDBJ whole genome shotgun (WGS) entry which is preliminary data.</text>
</comment>
<dbReference type="PANTHER" id="PTHR48022">
    <property type="entry name" value="PLASTIDIC GLUCOSE TRANSPORTER 4"/>
    <property type="match status" value="1"/>
</dbReference>
<dbReference type="SUPFAM" id="SSF103473">
    <property type="entry name" value="MFS general substrate transporter"/>
    <property type="match status" value="1"/>
</dbReference>
<dbReference type="AlphaFoldDB" id="A0A8K0JFD1"/>
<evidence type="ECO:0000256" key="4">
    <source>
        <dbReference type="ARBA" id="ARBA00022692"/>
    </source>
</evidence>
<feature type="domain" description="Major facilitator superfamily (MFS) profile" evidence="11">
    <location>
        <begin position="75"/>
        <end position="514"/>
    </location>
</feature>
<feature type="transmembrane region" description="Helical" evidence="10">
    <location>
        <begin position="234"/>
        <end position="255"/>
    </location>
</feature>
<reference evidence="12" key="1">
    <citation type="submission" date="2020-04" db="EMBL/GenBank/DDBJ databases">
        <title>Analysis of mating type loci in Filobasidium floriforme.</title>
        <authorList>
            <person name="Nowrousian M."/>
        </authorList>
    </citation>
    <scope>NUCLEOTIDE SEQUENCE</scope>
    <source>
        <strain evidence="12">CBS 6242</strain>
    </source>
</reference>
<accession>A0A8K0JFD1</accession>
<feature type="transmembrane region" description="Helical" evidence="10">
    <location>
        <begin position="117"/>
        <end position="136"/>
    </location>
</feature>
<evidence type="ECO:0000256" key="2">
    <source>
        <dbReference type="ARBA" id="ARBA00010992"/>
    </source>
</evidence>
<dbReference type="InterPro" id="IPR005829">
    <property type="entry name" value="Sugar_transporter_CS"/>
</dbReference>
<feature type="compositionally biased region" description="Basic and acidic residues" evidence="9">
    <location>
        <begin position="1"/>
        <end position="19"/>
    </location>
</feature>
<keyword evidence="5 10" id="KW-1133">Transmembrane helix</keyword>
<keyword evidence="6 10" id="KW-0472">Membrane</keyword>
<dbReference type="Pfam" id="PF00083">
    <property type="entry name" value="Sugar_tr"/>
    <property type="match status" value="1"/>
</dbReference>
<evidence type="ECO:0000256" key="7">
    <source>
        <dbReference type="ARBA" id="ARBA00049119"/>
    </source>
</evidence>
<dbReference type="Gene3D" id="1.20.1250.20">
    <property type="entry name" value="MFS general substrate transporter like domains"/>
    <property type="match status" value="1"/>
</dbReference>
<name>A0A8K0JFD1_9TREE</name>
<feature type="transmembrane region" description="Helical" evidence="10">
    <location>
        <begin position="391"/>
        <end position="409"/>
    </location>
</feature>
<dbReference type="PANTHER" id="PTHR48022:SF36">
    <property type="entry name" value="LACTOSE PERMEASE, PUTATIVE (AFU_ORTHOLOGUE AFUA_1G17310)-RELATED"/>
    <property type="match status" value="1"/>
</dbReference>